<name>A0A2P2PSU1_RHIMU</name>
<sequence>MPFNLKAIKCILKLVNFQVCAHACIAKARNSYKARNLKML</sequence>
<accession>A0A2P2PSU1</accession>
<protein>
    <submittedName>
        <fullName evidence="1">Uncharacterized protein</fullName>
    </submittedName>
</protein>
<dbReference type="AlphaFoldDB" id="A0A2P2PSU1"/>
<organism evidence="1">
    <name type="scientific">Rhizophora mucronata</name>
    <name type="common">Asiatic mangrove</name>
    <dbReference type="NCBI Taxonomy" id="61149"/>
    <lineage>
        <taxon>Eukaryota</taxon>
        <taxon>Viridiplantae</taxon>
        <taxon>Streptophyta</taxon>
        <taxon>Embryophyta</taxon>
        <taxon>Tracheophyta</taxon>
        <taxon>Spermatophyta</taxon>
        <taxon>Magnoliopsida</taxon>
        <taxon>eudicotyledons</taxon>
        <taxon>Gunneridae</taxon>
        <taxon>Pentapetalae</taxon>
        <taxon>rosids</taxon>
        <taxon>fabids</taxon>
        <taxon>Malpighiales</taxon>
        <taxon>Rhizophoraceae</taxon>
        <taxon>Rhizophora</taxon>
    </lineage>
</organism>
<reference evidence="1" key="1">
    <citation type="submission" date="2018-02" db="EMBL/GenBank/DDBJ databases">
        <title>Rhizophora mucronata_Transcriptome.</title>
        <authorList>
            <person name="Meera S.P."/>
            <person name="Sreeshan A."/>
            <person name="Augustine A."/>
        </authorList>
    </citation>
    <scope>NUCLEOTIDE SEQUENCE</scope>
    <source>
        <tissue evidence="1">Leaf</tissue>
    </source>
</reference>
<evidence type="ECO:0000313" key="1">
    <source>
        <dbReference type="EMBL" id="MBX57699.1"/>
    </source>
</evidence>
<proteinExistence type="predicted"/>
<dbReference type="EMBL" id="GGEC01077215">
    <property type="protein sequence ID" value="MBX57699.1"/>
    <property type="molecule type" value="Transcribed_RNA"/>
</dbReference>